<accession>A0A816V0L7</accession>
<gene>
    <name evidence="2" type="ORF">DARMORV10_C08P13420.1</name>
</gene>
<evidence type="ECO:0000256" key="1">
    <source>
        <dbReference type="SAM" id="MobiDB-lite"/>
    </source>
</evidence>
<reference evidence="2" key="1">
    <citation type="submission" date="2021-01" db="EMBL/GenBank/DDBJ databases">
        <authorList>
            <consortium name="Genoscope - CEA"/>
            <person name="William W."/>
        </authorList>
    </citation>
    <scope>NUCLEOTIDE SEQUENCE</scope>
</reference>
<dbReference type="AlphaFoldDB" id="A0A816V0L7"/>
<evidence type="ECO:0000313" key="2">
    <source>
        <dbReference type="EMBL" id="CAF2108038.1"/>
    </source>
</evidence>
<dbReference type="EMBL" id="HG994372">
    <property type="protein sequence ID" value="CAF2108038.1"/>
    <property type="molecule type" value="Genomic_DNA"/>
</dbReference>
<organism evidence="2">
    <name type="scientific">Brassica napus</name>
    <name type="common">Rape</name>
    <dbReference type="NCBI Taxonomy" id="3708"/>
    <lineage>
        <taxon>Eukaryota</taxon>
        <taxon>Viridiplantae</taxon>
        <taxon>Streptophyta</taxon>
        <taxon>Embryophyta</taxon>
        <taxon>Tracheophyta</taxon>
        <taxon>Spermatophyta</taxon>
        <taxon>Magnoliopsida</taxon>
        <taxon>eudicotyledons</taxon>
        <taxon>Gunneridae</taxon>
        <taxon>Pentapetalae</taxon>
        <taxon>rosids</taxon>
        <taxon>malvids</taxon>
        <taxon>Brassicales</taxon>
        <taxon>Brassicaceae</taxon>
        <taxon>Brassiceae</taxon>
        <taxon>Brassica</taxon>
    </lineage>
</organism>
<feature type="region of interest" description="Disordered" evidence="1">
    <location>
        <begin position="1"/>
        <end position="39"/>
    </location>
</feature>
<proteinExistence type="predicted"/>
<sequence length="74" mass="8377">MLIQEKLKQGGLPKSSSVGMARIDEEGEAEEGSVNTKTKKVSDLYPCSKSYAERDRLLVICRDARRHIKQLRNN</sequence>
<protein>
    <submittedName>
        <fullName evidence="2">(rape) hypothetical protein</fullName>
    </submittedName>
</protein>
<dbReference type="Proteomes" id="UP001295469">
    <property type="component" value="Chromosome C08"/>
</dbReference>
<name>A0A816V0L7_BRANA</name>